<feature type="domain" description="HD" evidence="2">
    <location>
        <begin position="57"/>
        <end position="177"/>
    </location>
</feature>
<dbReference type="EMBL" id="CP006905">
    <property type="protein sequence ID" value="AIY83965.1"/>
    <property type="molecule type" value="Genomic_DNA"/>
</dbReference>
<dbReference type="AlphaFoldDB" id="A0A0A7FYF7"/>
<evidence type="ECO:0000313" key="4">
    <source>
        <dbReference type="Proteomes" id="UP000030635"/>
    </source>
</evidence>
<evidence type="ECO:0000259" key="2">
    <source>
        <dbReference type="Pfam" id="PF01966"/>
    </source>
</evidence>
<gene>
    <name evidence="3" type="ORF">U729_2900</name>
</gene>
<dbReference type="Gene3D" id="1.10.3090.10">
    <property type="entry name" value="cca-adding enzyme, domain 2"/>
    <property type="match status" value="1"/>
</dbReference>
<dbReference type="InterPro" id="IPR006674">
    <property type="entry name" value="HD_domain"/>
</dbReference>
<evidence type="ECO:0000313" key="3">
    <source>
        <dbReference type="EMBL" id="AIY83965.1"/>
    </source>
</evidence>
<reference evidence="3 4" key="1">
    <citation type="journal article" date="2015" name="Infect. Genet. Evol.">
        <title>Genomic sequences of six botulinum neurotoxin-producing strains representing three clostridial species illustrate the mobility and diversity of botulinum neurotoxin genes.</title>
        <authorList>
            <person name="Smith T.J."/>
            <person name="Hill K.K."/>
            <person name="Xie G."/>
            <person name="Foley B.T."/>
            <person name="Williamson C.H."/>
            <person name="Foster J.T."/>
            <person name="Johnson S.L."/>
            <person name="Chertkov O."/>
            <person name="Teshima H."/>
            <person name="Gibbons H.S."/>
            <person name="Johnsky L.A."/>
            <person name="Karavis M.A."/>
            <person name="Smith L.A."/>
        </authorList>
    </citation>
    <scope>NUCLEOTIDE SEQUENCE [LARGE SCALE GENOMIC DNA]</scope>
    <source>
        <strain evidence="3">Sullivan</strain>
    </source>
</reference>
<accession>A0A0A7FYF7</accession>
<dbReference type="NCBIfam" id="TIGR00277">
    <property type="entry name" value="HDIG"/>
    <property type="match status" value="1"/>
</dbReference>
<dbReference type="RefSeq" id="WP_070099163.1">
    <property type="nucleotide sequence ID" value="NZ_CP006905.1"/>
</dbReference>
<dbReference type="InterPro" id="IPR006675">
    <property type="entry name" value="HDIG_dom"/>
</dbReference>
<sequence length="213" mass="25134">MDIKIEEINKILLEDKTPSKYFNDLLEEGRLDKYPLSELKKLKKIEQSKVHHPEGNVWNHVMLVLDNGAHYREYANDKKVFMWALLMHDIGKISTTKLRKGRWTSYDHDRVGADECIKLMQDMGINDTDFLNRVSNLVRYHMHFLYITNKLPFGNTKEMLKKVDINDITLVFLCDRLGRGNLEKEDKLEIIAAMHEFLDKYKDLGYGKLNFIK</sequence>
<dbReference type="CDD" id="cd00077">
    <property type="entry name" value="HDc"/>
    <property type="match status" value="1"/>
</dbReference>
<protein>
    <recommendedName>
        <fullName evidence="2">HD domain-containing protein</fullName>
    </recommendedName>
</protein>
<dbReference type="HOGENOM" id="CLU_087226_0_0_9"/>
<dbReference type="InterPro" id="IPR003607">
    <property type="entry name" value="HD/PDEase_dom"/>
</dbReference>
<dbReference type="PANTHER" id="PTHR47545">
    <property type="entry name" value="MULTIFUNCTIONAL CCA PROTEIN"/>
    <property type="match status" value="1"/>
</dbReference>
<evidence type="ECO:0000256" key="1">
    <source>
        <dbReference type="ARBA" id="ARBA00022741"/>
    </source>
</evidence>
<dbReference type="STRING" id="1561.NPD11_127"/>
<keyword evidence="1" id="KW-0547">Nucleotide-binding</keyword>
<dbReference type="eggNOG" id="COG2844">
    <property type="taxonomic scope" value="Bacteria"/>
</dbReference>
<dbReference type="KEGG" id="cbv:U729_2900"/>
<name>A0A0A7FYF7_9CLOT</name>
<dbReference type="SUPFAM" id="SSF109604">
    <property type="entry name" value="HD-domain/PDEase-like"/>
    <property type="match status" value="1"/>
</dbReference>
<proteinExistence type="predicted"/>
<organism evidence="3 4">
    <name type="scientific">Clostridium baratii str. Sullivan</name>
    <dbReference type="NCBI Taxonomy" id="1415775"/>
    <lineage>
        <taxon>Bacteria</taxon>
        <taxon>Bacillati</taxon>
        <taxon>Bacillota</taxon>
        <taxon>Clostridia</taxon>
        <taxon>Eubacteriales</taxon>
        <taxon>Clostridiaceae</taxon>
        <taxon>Clostridium</taxon>
    </lineage>
</organism>
<dbReference type="Proteomes" id="UP000030635">
    <property type="component" value="Chromosome"/>
</dbReference>
<keyword evidence="4" id="KW-1185">Reference proteome</keyword>
<dbReference type="GO" id="GO:0000166">
    <property type="term" value="F:nucleotide binding"/>
    <property type="evidence" value="ECO:0007669"/>
    <property type="project" value="UniProtKB-KW"/>
</dbReference>
<dbReference type="PANTHER" id="PTHR47545:SF2">
    <property type="entry name" value="CC-ADDING TRNA NUCLEOTIDYLTRANSFERASE"/>
    <property type="match status" value="1"/>
</dbReference>
<dbReference type="Pfam" id="PF01966">
    <property type="entry name" value="HD"/>
    <property type="match status" value="1"/>
</dbReference>
<dbReference type="InterPro" id="IPR050124">
    <property type="entry name" value="tRNA_CCA-adding_enzyme"/>
</dbReference>